<dbReference type="PANTHER" id="PTHR43685">
    <property type="entry name" value="GLYCOSYLTRANSFERASE"/>
    <property type="match status" value="1"/>
</dbReference>
<dbReference type="InterPro" id="IPR029044">
    <property type="entry name" value="Nucleotide-diphossugar_trans"/>
</dbReference>
<dbReference type="Gene3D" id="3.90.550.10">
    <property type="entry name" value="Spore Coat Polysaccharide Biosynthesis Protein SpsA, Chain A"/>
    <property type="match status" value="1"/>
</dbReference>
<dbReference type="Proteomes" id="UP000420562">
    <property type="component" value="Unassembled WGS sequence"/>
</dbReference>
<proteinExistence type="predicted"/>
<name>A0A7J4ZTJ2_9BACT</name>
<protein>
    <submittedName>
        <fullName evidence="2">Glycosyltransferase</fullName>
    </submittedName>
</protein>
<accession>A0A7J4ZTJ2</accession>
<dbReference type="AlphaFoldDB" id="A0A7J4ZTJ2"/>
<dbReference type="InterPro" id="IPR050834">
    <property type="entry name" value="Glycosyltransf_2"/>
</dbReference>
<dbReference type="InterPro" id="IPR001173">
    <property type="entry name" value="Glyco_trans_2-like"/>
</dbReference>
<sequence length="281" mass="31249">MSKQLTEPVVSVCIPSYEGAEFIGAAIESVLAQSFHNFELIIIDDSSTDGTDRIVSNYNDPRIKFLRNDRNLGPEGNWNRCIAEARGRYIKLLPQDDLLAPHCLARQVAVLEADTDERIALVFCARTIFDSHGRTIMSRGYPKRRDGTVGSQSAIRTCLRRGANIIGEPGGVLFRKSLANEVGGFDASIGYIIDLDYWFRLLLRGNAYYLTEKLVSFRVSSGSWSVAIGNGQGKDFQHFVARAATNPAFGIGRIDIIAGKVMGWTNNLLRMCVYQYILKTK</sequence>
<feature type="domain" description="Glycosyltransferase 2-like" evidence="1">
    <location>
        <begin position="11"/>
        <end position="116"/>
    </location>
</feature>
<keyword evidence="3" id="KW-1185">Reference proteome</keyword>
<reference evidence="2 3" key="1">
    <citation type="submission" date="2019-09" db="EMBL/GenBank/DDBJ databases">
        <title>Geobacter sp. Red96, a novel strain isolated from paddy soil.</title>
        <authorList>
            <person name="Xu Z."/>
            <person name="Masuda Y."/>
            <person name="Itoh H."/>
            <person name="Senoo K."/>
        </authorList>
    </citation>
    <scope>NUCLEOTIDE SEQUENCE [LARGE SCALE GENOMIC DNA]</scope>
    <source>
        <strain evidence="2 3">Red96</strain>
    </source>
</reference>
<evidence type="ECO:0000259" key="1">
    <source>
        <dbReference type="Pfam" id="PF00535"/>
    </source>
</evidence>
<dbReference type="SUPFAM" id="SSF53448">
    <property type="entry name" value="Nucleotide-diphospho-sugar transferases"/>
    <property type="match status" value="1"/>
</dbReference>
<dbReference type="PANTHER" id="PTHR43685:SF11">
    <property type="entry name" value="GLYCOSYLTRANSFERASE TAGX-RELATED"/>
    <property type="match status" value="1"/>
</dbReference>
<evidence type="ECO:0000313" key="3">
    <source>
        <dbReference type="Proteomes" id="UP000420562"/>
    </source>
</evidence>
<evidence type="ECO:0000313" key="2">
    <source>
        <dbReference type="EMBL" id="KAB0666525.1"/>
    </source>
</evidence>
<keyword evidence="2" id="KW-0808">Transferase</keyword>
<gene>
    <name evidence="2" type="ORF">F6V25_03655</name>
</gene>
<dbReference type="Pfam" id="PF00535">
    <property type="entry name" value="Glycos_transf_2"/>
    <property type="match status" value="1"/>
</dbReference>
<dbReference type="RefSeq" id="WP_151127286.1">
    <property type="nucleotide sequence ID" value="NZ_VZQZ01000002.1"/>
</dbReference>
<comment type="caution">
    <text evidence="2">The sequence shown here is derived from an EMBL/GenBank/DDBJ whole genome shotgun (WGS) entry which is preliminary data.</text>
</comment>
<dbReference type="EMBL" id="VZQZ01000002">
    <property type="protein sequence ID" value="KAB0666525.1"/>
    <property type="molecule type" value="Genomic_DNA"/>
</dbReference>
<organism evidence="2 3">
    <name type="scientific">Oryzomonas japonica</name>
    <dbReference type="NCBI Taxonomy" id="2603858"/>
    <lineage>
        <taxon>Bacteria</taxon>
        <taxon>Pseudomonadati</taxon>
        <taxon>Thermodesulfobacteriota</taxon>
        <taxon>Desulfuromonadia</taxon>
        <taxon>Geobacterales</taxon>
        <taxon>Geobacteraceae</taxon>
        <taxon>Oryzomonas</taxon>
    </lineage>
</organism>
<dbReference type="GO" id="GO:0016740">
    <property type="term" value="F:transferase activity"/>
    <property type="evidence" value="ECO:0007669"/>
    <property type="project" value="UniProtKB-KW"/>
</dbReference>